<evidence type="ECO:0000259" key="13">
    <source>
        <dbReference type="PROSITE" id="PS50011"/>
    </source>
</evidence>
<evidence type="ECO:0000313" key="15">
    <source>
        <dbReference type="Proteomes" id="UP000187209"/>
    </source>
</evidence>
<evidence type="ECO:0000256" key="5">
    <source>
        <dbReference type="ARBA" id="ARBA00022741"/>
    </source>
</evidence>
<organism evidence="14 15">
    <name type="scientific">Stentor coeruleus</name>
    <dbReference type="NCBI Taxonomy" id="5963"/>
    <lineage>
        <taxon>Eukaryota</taxon>
        <taxon>Sar</taxon>
        <taxon>Alveolata</taxon>
        <taxon>Ciliophora</taxon>
        <taxon>Postciliodesmatophora</taxon>
        <taxon>Heterotrichea</taxon>
        <taxon>Heterotrichida</taxon>
        <taxon>Stentoridae</taxon>
        <taxon>Stentor</taxon>
    </lineage>
</organism>
<dbReference type="Proteomes" id="UP000187209">
    <property type="component" value="Unassembled WGS sequence"/>
</dbReference>
<dbReference type="InterPro" id="IPR008271">
    <property type="entry name" value="Ser/Thr_kinase_AS"/>
</dbReference>
<dbReference type="Gene3D" id="3.30.200.20">
    <property type="entry name" value="Phosphorylase Kinase, domain 1"/>
    <property type="match status" value="1"/>
</dbReference>
<keyword evidence="6" id="KW-0418">Kinase</keyword>
<dbReference type="SMART" id="SM00220">
    <property type="entry name" value="S_TKc"/>
    <property type="match status" value="1"/>
</dbReference>
<dbReference type="InterPro" id="IPR017441">
    <property type="entry name" value="Protein_kinase_ATP_BS"/>
</dbReference>
<dbReference type="InterPro" id="IPR051131">
    <property type="entry name" value="NEK_Ser/Thr_kinase_NIMA"/>
</dbReference>
<evidence type="ECO:0000256" key="9">
    <source>
        <dbReference type="ARBA" id="ARBA00048679"/>
    </source>
</evidence>
<proteinExistence type="inferred from homology"/>
<dbReference type="SUPFAM" id="SSF56112">
    <property type="entry name" value="Protein kinase-like (PK-like)"/>
    <property type="match status" value="1"/>
</dbReference>
<comment type="catalytic activity">
    <reaction evidence="9">
        <text>L-seryl-[protein] + ATP = O-phospho-L-seryl-[protein] + ADP + H(+)</text>
        <dbReference type="Rhea" id="RHEA:17989"/>
        <dbReference type="Rhea" id="RHEA-COMP:9863"/>
        <dbReference type="Rhea" id="RHEA-COMP:11604"/>
        <dbReference type="ChEBI" id="CHEBI:15378"/>
        <dbReference type="ChEBI" id="CHEBI:29999"/>
        <dbReference type="ChEBI" id="CHEBI:30616"/>
        <dbReference type="ChEBI" id="CHEBI:83421"/>
        <dbReference type="ChEBI" id="CHEBI:456216"/>
        <dbReference type="EC" id="2.7.11.1"/>
    </reaction>
</comment>
<evidence type="ECO:0000256" key="1">
    <source>
        <dbReference type="ARBA" id="ARBA00010886"/>
    </source>
</evidence>
<dbReference type="Gene3D" id="1.10.510.10">
    <property type="entry name" value="Transferase(Phosphotransferase) domain 1"/>
    <property type="match status" value="1"/>
</dbReference>
<comment type="similarity">
    <text evidence="1">Belongs to the protein kinase superfamily. NEK Ser/Thr protein kinase family. NIMA subfamily.</text>
</comment>
<sequence length="405" mass="46027">MSLQNFEILNKIGEGAYSVVHKVRRKSDGEIYALKKVKFGSLSEKEKENSVNEIRILASISHPNIIGYKEAFIDPTSNSLCLIMELAENGDLLEKINLMKKRNSIFPEPEIWDILIQTVRGLKALHDLKILHRDLKCANVYLFSNGNVKLGDMNVSKVARLGLVYTQTGTPYYASPEVWKDKPYDSKSDIWSLGCVLYEVATLNPPFQANDMKGLYRKVIAGDYPPLPSVYSEDLSRLISFLLRVEPRKRPGCDELLQMPLLSKHCNMSEPLASENSLLNTIKIPKQLGALANSLPASNYSVQKISSRFPEPFRVKQPRMLSEPYMGKRNHNHEEEKSQGPVRVLERRNPNPAYGPAIIYSSPYKHETIAQSIQSLKAQYDKLQPSIPPVRPYYNRPNIKPSWWG</sequence>
<dbReference type="PROSITE" id="PS50011">
    <property type="entry name" value="PROTEIN_KINASE_DOM"/>
    <property type="match status" value="1"/>
</dbReference>
<accession>A0A1R2ATQ3</accession>
<protein>
    <recommendedName>
        <fullName evidence="2">non-specific serine/threonine protein kinase</fullName>
        <ecNumber evidence="2">2.7.11.1</ecNumber>
    </recommendedName>
</protein>
<evidence type="ECO:0000313" key="14">
    <source>
        <dbReference type="EMBL" id="OMJ67909.1"/>
    </source>
</evidence>
<dbReference type="FunFam" id="3.30.200.20:FF:000097">
    <property type="entry name" value="Probable serine/threonine-protein kinase nek1"/>
    <property type="match status" value="1"/>
</dbReference>
<evidence type="ECO:0000256" key="2">
    <source>
        <dbReference type="ARBA" id="ARBA00012513"/>
    </source>
</evidence>
<keyword evidence="3 11" id="KW-0723">Serine/threonine-protein kinase</keyword>
<feature type="binding site" evidence="10">
    <location>
        <position position="35"/>
    </location>
    <ligand>
        <name>ATP</name>
        <dbReference type="ChEBI" id="CHEBI:30616"/>
    </ligand>
</feature>
<keyword evidence="15" id="KW-1185">Reference proteome</keyword>
<dbReference type="PANTHER" id="PTHR44899:SF6">
    <property type="entry name" value="SERINE_THREONINE PROTEIN KINASE"/>
    <property type="match status" value="1"/>
</dbReference>
<keyword evidence="4" id="KW-0808">Transferase</keyword>
<evidence type="ECO:0000256" key="8">
    <source>
        <dbReference type="ARBA" id="ARBA00047899"/>
    </source>
</evidence>
<dbReference type="PANTHER" id="PTHR44899">
    <property type="entry name" value="CAMK FAMILY PROTEIN KINASE"/>
    <property type="match status" value="1"/>
</dbReference>
<evidence type="ECO:0000256" key="4">
    <source>
        <dbReference type="ARBA" id="ARBA00022679"/>
    </source>
</evidence>
<evidence type="ECO:0000256" key="7">
    <source>
        <dbReference type="ARBA" id="ARBA00022840"/>
    </source>
</evidence>
<keyword evidence="7 10" id="KW-0067">ATP-binding</keyword>
<comment type="caution">
    <text evidence="14">The sequence shown here is derived from an EMBL/GenBank/DDBJ whole genome shotgun (WGS) entry which is preliminary data.</text>
</comment>
<gene>
    <name evidence="14" type="ORF">SteCoe_34801</name>
</gene>
<dbReference type="EMBL" id="MPUH01001416">
    <property type="protein sequence ID" value="OMJ67909.1"/>
    <property type="molecule type" value="Genomic_DNA"/>
</dbReference>
<dbReference type="OrthoDB" id="248923at2759"/>
<feature type="region of interest" description="Disordered" evidence="12">
    <location>
        <begin position="324"/>
        <end position="348"/>
    </location>
</feature>
<evidence type="ECO:0000256" key="3">
    <source>
        <dbReference type="ARBA" id="ARBA00022527"/>
    </source>
</evidence>
<dbReference type="InterPro" id="IPR011009">
    <property type="entry name" value="Kinase-like_dom_sf"/>
</dbReference>
<dbReference type="PROSITE" id="PS00108">
    <property type="entry name" value="PROTEIN_KINASE_ST"/>
    <property type="match status" value="1"/>
</dbReference>
<evidence type="ECO:0000256" key="6">
    <source>
        <dbReference type="ARBA" id="ARBA00022777"/>
    </source>
</evidence>
<feature type="compositionally biased region" description="Basic and acidic residues" evidence="12">
    <location>
        <begin position="332"/>
        <end position="348"/>
    </location>
</feature>
<comment type="catalytic activity">
    <reaction evidence="8">
        <text>L-threonyl-[protein] + ATP = O-phospho-L-threonyl-[protein] + ADP + H(+)</text>
        <dbReference type="Rhea" id="RHEA:46608"/>
        <dbReference type="Rhea" id="RHEA-COMP:11060"/>
        <dbReference type="Rhea" id="RHEA-COMP:11605"/>
        <dbReference type="ChEBI" id="CHEBI:15378"/>
        <dbReference type="ChEBI" id="CHEBI:30013"/>
        <dbReference type="ChEBI" id="CHEBI:30616"/>
        <dbReference type="ChEBI" id="CHEBI:61977"/>
        <dbReference type="ChEBI" id="CHEBI:456216"/>
        <dbReference type="EC" id="2.7.11.1"/>
    </reaction>
</comment>
<dbReference type="GO" id="GO:0005524">
    <property type="term" value="F:ATP binding"/>
    <property type="evidence" value="ECO:0007669"/>
    <property type="project" value="UniProtKB-UniRule"/>
</dbReference>
<evidence type="ECO:0000256" key="10">
    <source>
        <dbReference type="PROSITE-ProRule" id="PRU10141"/>
    </source>
</evidence>
<dbReference type="GO" id="GO:0004674">
    <property type="term" value="F:protein serine/threonine kinase activity"/>
    <property type="evidence" value="ECO:0007669"/>
    <property type="project" value="UniProtKB-KW"/>
</dbReference>
<dbReference type="Pfam" id="PF00069">
    <property type="entry name" value="Pkinase"/>
    <property type="match status" value="1"/>
</dbReference>
<name>A0A1R2ATQ3_9CILI</name>
<evidence type="ECO:0000256" key="11">
    <source>
        <dbReference type="RuleBase" id="RU000304"/>
    </source>
</evidence>
<evidence type="ECO:0000256" key="12">
    <source>
        <dbReference type="SAM" id="MobiDB-lite"/>
    </source>
</evidence>
<keyword evidence="5 10" id="KW-0547">Nucleotide-binding</keyword>
<dbReference type="InterPro" id="IPR000719">
    <property type="entry name" value="Prot_kinase_dom"/>
</dbReference>
<feature type="domain" description="Protein kinase" evidence="13">
    <location>
        <begin position="6"/>
        <end position="262"/>
    </location>
</feature>
<dbReference type="PROSITE" id="PS00107">
    <property type="entry name" value="PROTEIN_KINASE_ATP"/>
    <property type="match status" value="1"/>
</dbReference>
<dbReference type="AlphaFoldDB" id="A0A1R2ATQ3"/>
<reference evidence="14 15" key="1">
    <citation type="submission" date="2016-11" db="EMBL/GenBank/DDBJ databases">
        <title>The macronuclear genome of Stentor coeruleus: a giant cell with tiny introns.</title>
        <authorList>
            <person name="Slabodnick M."/>
            <person name="Ruby J.G."/>
            <person name="Reiff S.B."/>
            <person name="Swart E.C."/>
            <person name="Gosai S."/>
            <person name="Prabakaran S."/>
            <person name="Witkowska E."/>
            <person name="Larue G.E."/>
            <person name="Fisher S."/>
            <person name="Freeman R.M."/>
            <person name="Gunawardena J."/>
            <person name="Chu W."/>
            <person name="Stover N.A."/>
            <person name="Gregory B.D."/>
            <person name="Nowacki M."/>
            <person name="Derisi J."/>
            <person name="Roy S.W."/>
            <person name="Marshall W.F."/>
            <person name="Sood P."/>
        </authorList>
    </citation>
    <scope>NUCLEOTIDE SEQUENCE [LARGE SCALE GENOMIC DNA]</scope>
    <source>
        <strain evidence="14">WM001</strain>
    </source>
</reference>
<dbReference type="EC" id="2.7.11.1" evidence="2"/>